<evidence type="ECO:0000313" key="1">
    <source>
        <dbReference type="EMBL" id="OGY22306.1"/>
    </source>
</evidence>
<protein>
    <submittedName>
        <fullName evidence="1">Uncharacterized protein</fullName>
    </submittedName>
</protein>
<dbReference type="EMBL" id="MHCO01000052">
    <property type="protein sequence ID" value="OGY22306.1"/>
    <property type="molecule type" value="Genomic_DNA"/>
</dbReference>
<comment type="caution">
    <text evidence="1">The sequence shown here is derived from an EMBL/GenBank/DDBJ whole genome shotgun (WGS) entry which is preliminary data.</text>
</comment>
<reference evidence="1 2" key="1">
    <citation type="journal article" date="2016" name="Nat. Commun.">
        <title>Thousands of microbial genomes shed light on interconnected biogeochemical processes in an aquifer system.</title>
        <authorList>
            <person name="Anantharaman K."/>
            <person name="Brown C.T."/>
            <person name="Hug L.A."/>
            <person name="Sharon I."/>
            <person name="Castelle C.J."/>
            <person name="Probst A.J."/>
            <person name="Thomas B.C."/>
            <person name="Singh A."/>
            <person name="Wilkins M.J."/>
            <person name="Karaoz U."/>
            <person name="Brodie E.L."/>
            <person name="Williams K.H."/>
            <person name="Hubbard S.S."/>
            <person name="Banfield J.F."/>
        </authorList>
    </citation>
    <scope>NUCLEOTIDE SEQUENCE [LARGE SCALE GENOMIC DNA]</scope>
</reference>
<accession>A0A1G1W3R8</accession>
<name>A0A1G1W3R8_9BACT</name>
<dbReference type="AlphaFoldDB" id="A0A1G1W3R8"/>
<gene>
    <name evidence="1" type="ORF">A2126_03965</name>
</gene>
<proteinExistence type="predicted"/>
<sequence length="77" mass="8673">MKSKEPASLCSFLLQGFGVAILTTIQGFSSLQEFVRVFLTELSQGNLKISFETAVRLTPKRKPMSRNLTGRLRNNRL</sequence>
<evidence type="ECO:0000313" key="2">
    <source>
        <dbReference type="Proteomes" id="UP000178493"/>
    </source>
</evidence>
<dbReference type="Proteomes" id="UP000178493">
    <property type="component" value="Unassembled WGS sequence"/>
</dbReference>
<organism evidence="1 2">
    <name type="scientific">Candidatus Woykebacteria bacterium GWB1_45_5</name>
    <dbReference type="NCBI Taxonomy" id="1802592"/>
    <lineage>
        <taxon>Bacteria</taxon>
        <taxon>Candidatus Woykeibacteriota</taxon>
    </lineage>
</organism>